<dbReference type="GO" id="GO:0008474">
    <property type="term" value="F:palmitoyl-(protein) hydrolase activity"/>
    <property type="evidence" value="ECO:0007669"/>
    <property type="project" value="UniProtKB-EC"/>
</dbReference>
<reference evidence="9 10" key="1">
    <citation type="journal article" date="2016" name="Nat. Commun.">
        <title>Extremotolerant tardigrade genome and improved radiotolerance of human cultured cells by tardigrade-unique protein.</title>
        <authorList>
            <person name="Hashimoto T."/>
            <person name="Horikawa D.D."/>
            <person name="Saito Y."/>
            <person name="Kuwahara H."/>
            <person name="Kozuka-Hata H."/>
            <person name="Shin-I T."/>
            <person name="Minakuchi Y."/>
            <person name="Ohishi K."/>
            <person name="Motoyama A."/>
            <person name="Aizu T."/>
            <person name="Enomoto A."/>
            <person name="Kondo K."/>
            <person name="Tanaka S."/>
            <person name="Hara Y."/>
            <person name="Koshikawa S."/>
            <person name="Sagara H."/>
            <person name="Miura T."/>
            <person name="Yokobori S."/>
            <person name="Miyagawa K."/>
            <person name="Suzuki Y."/>
            <person name="Kubo T."/>
            <person name="Oyama M."/>
            <person name="Kohara Y."/>
            <person name="Fujiyama A."/>
            <person name="Arakawa K."/>
            <person name="Katayama T."/>
            <person name="Toyoda A."/>
            <person name="Kunieda T."/>
        </authorList>
    </citation>
    <scope>NUCLEOTIDE SEQUENCE [LARGE SCALE GENOMIC DNA]</scope>
    <source>
        <strain evidence="9 10">YOKOZUNA-1</strain>
    </source>
</reference>
<dbReference type="EC" id="3.1.2.22" evidence="2"/>
<keyword evidence="4" id="KW-0732">Signal</keyword>
<keyword evidence="5" id="KW-0378">Hydrolase</keyword>
<dbReference type="EMBL" id="BDGG01000005">
    <property type="protein sequence ID" value="GAU99483.1"/>
    <property type="molecule type" value="Genomic_DNA"/>
</dbReference>
<protein>
    <recommendedName>
        <fullName evidence="3">Palmitoyl-protein thioesterase 1</fullName>
        <ecNumber evidence="2">3.1.2.22</ecNumber>
    </recommendedName>
    <alternativeName>
        <fullName evidence="8">Palmitoyl-protein hydrolase 1</fullName>
    </alternativeName>
</protein>
<comment type="caution">
    <text evidence="9">The sequence shown here is derived from an EMBL/GenBank/DDBJ whole genome shotgun (WGS) entry which is preliminary data.</text>
</comment>
<dbReference type="PRINTS" id="PR00414">
    <property type="entry name" value="PPTHIESTRASE"/>
</dbReference>
<dbReference type="Proteomes" id="UP000186922">
    <property type="component" value="Unassembled WGS sequence"/>
</dbReference>
<dbReference type="Gene3D" id="3.40.50.1820">
    <property type="entry name" value="alpha/beta hydrolase"/>
    <property type="match status" value="1"/>
</dbReference>
<evidence type="ECO:0000256" key="1">
    <source>
        <dbReference type="ARBA" id="ARBA00010758"/>
    </source>
</evidence>
<evidence type="ECO:0000256" key="2">
    <source>
        <dbReference type="ARBA" id="ARBA00012423"/>
    </source>
</evidence>
<evidence type="ECO:0000256" key="6">
    <source>
        <dbReference type="ARBA" id="ARBA00023157"/>
    </source>
</evidence>
<dbReference type="AlphaFoldDB" id="A0A1D1VKP0"/>
<dbReference type="OrthoDB" id="10263094at2759"/>
<sequence length="184" mass="21648">MATLRQLFPHLISDSVSDCWTWERTPISFKTGKLPQEATVYSSGPCRRAVFECLRLVQAQYWHDSLVEDTYRQKSLFLADINNERLKNQDYKTNLQKLENFVMVRFLKDSMVYPLESEWFGYYCPGQAETMCHLQNSTLYTEDWLGLKKMDEAGKLHFLAVDGDHLQFSKEWFLQSIVAPFLRP</sequence>
<evidence type="ECO:0000256" key="4">
    <source>
        <dbReference type="ARBA" id="ARBA00022729"/>
    </source>
</evidence>
<dbReference type="STRING" id="947166.A0A1D1VKP0"/>
<accession>A0A1D1VKP0</accession>
<evidence type="ECO:0000256" key="3">
    <source>
        <dbReference type="ARBA" id="ARBA00014212"/>
    </source>
</evidence>
<keyword evidence="7" id="KW-0325">Glycoprotein</keyword>
<evidence type="ECO:0000256" key="7">
    <source>
        <dbReference type="ARBA" id="ARBA00023180"/>
    </source>
</evidence>
<dbReference type="InterPro" id="IPR002472">
    <property type="entry name" value="Palm_thioest"/>
</dbReference>
<dbReference type="PANTHER" id="PTHR11247">
    <property type="entry name" value="PALMITOYL-PROTEIN THIOESTERASE/DOLICHYLDIPHOSPHATASE 1"/>
    <property type="match status" value="1"/>
</dbReference>
<dbReference type="PANTHER" id="PTHR11247:SF8">
    <property type="entry name" value="PALMITOYL-PROTEIN THIOESTERASE 1"/>
    <property type="match status" value="1"/>
</dbReference>
<evidence type="ECO:0000313" key="10">
    <source>
        <dbReference type="Proteomes" id="UP000186922"/>
    </source>
</evidence>
<evidence type="ECO:0000313" key="9">
    <source>
        <dbReference type="EMBL" id="GAU99483.1"/>
    </source>
</evidence>
<evidence type="ECO:0000256" key="5">
    <source>
        <dbReference type="ARBA" id="ARBA00022801"/>
    </source>
</evidence>
<dbReference type="InterPro" id="IPR029058">
    <property type="entry name" value="AB_hydrolase_fold"/>
</dbReference>
<evidence type="ECO:0000256" key="8">
    <source>
        <dbReference type="ARBA" id="ARBA00031934"/>
    </source>
</evidence>
<dbReference type="Pfam" id="PF02089">
    <property type="entry name" value="Palm_thioest"/>
    <property type="match status" value="1"/>
</dbReference>
<keyword evidence="6" id="KW-1015">Disulfide bond</keyword>
<dbReference type="GO" id="GO:0005764">
    <property type="term" value="C:lysosome"/>
    <property type="evidence" value="ECO:0007669"/>
    <property type="project" value="TreeGrafter"/>
</dbReference>
<name>A0A1D1VKP0_RAMVA</name>
<comment type="similarity">
    <text evidence="1">Belongs to the palmitoyl-protein thioesterase family.</text>
</comment>
<dbReference type="GO" id="GO:0006898">
    <property type="term" value="P:receptor-mediated endocytosis"/>
    <property type="evidence" value="ECO:0007669"/>
    <property type="project" value="TreeGrafter"/>
</dbReference>
<dbReference type="SUPFAM" id="SSF53474">
    <property type="entry name" value="alpha/beta-Hydrolases"/>
    <property type="match status" value="1"/>
</dbReference>
<organism evidence="9 10">
    <name type="scientific">Ramazzottius varieornatus</name>
    <name type="common">Water bear</name>
    <name type="synonym">Tardigrade</name>
    <dbReference type="NCBI Taxonomy" id="947166"/>
    <lineage>
        <taxon>Eukaryota</taxon>
        <taxon>Metazoa</taxon>
        <taxon>Ecdysozoa</taxon>
        <taxon>Tardigrada</taxon>
        <taxon>Eutardigrada</taxon>
        <taxon>Parachela</taxon>
        <taxon>Hypsibioidea</taxon>
        <taxon>Ramazzottiidae</taxon>
        <taxon>Ramazzottius</taxon>
    </lineage>
</organism>
<gene>
    <name evidence="9" type="primary">RvY_10480</name>
    <name evidence="9" type="synonym">RvY_10480.1</name>
    <name evidence="9" type="ORF">RvY_10480-1</name>
</gene>
<proteinExistence type="inferred from homology"/>
<keyword evidence="10" id="KW-1185">Reference proteome</keyword>